<dbReference type="EMBL" id="CP007044">
    <property type="protein sequence ID" value="AHG20694.2"/>
    <property type="molecule type" value="Genomic_DNA"/>
</dbReference>
<dbReference type="SUPFAM" id="SSF47413">
    <property type="entry name" value="lambda repressor-like DNA-binding domains"/>
    <property type="match status" value="1"/>
</dbReference>
<dbReference type="InterPro" id="IPR001387">
    <property type="entry name" value="Cro/C1-type_HTH"/>
</dbReference>
<dbReference type="HOGENOM" id="CLU_140230_2_2_6"/>
<accession>W0LE85</accession>
<dbReference type="InterPro" id="IPR010982">
    <property type="entry name" value="Lambda_DNA-bd_dom_sf"/>
</dbReference>
<dbReference type="InterPro" id="IPR013430">
    <property type="entry name" value="Toxin_antidote_HigA"/>
</dbReference>
<dbReference type="STRING" id="1441930.Z042_14550"/>
<protein>
    <submittedName>
        <fullName evidence="2">XRE family transcriptional regulator</fullName>
    </submittedName>
</protein>
<gene>
    <name evidence="2" type="ORF">Z042_14550</name>
</gene>
<dbReference type="RefSeq" id="WP_037405682.1">
    <property type="nucleotide sequence ID" value="NZ_JAJC01000004.1"/>
</dbReference>
<dbReference type="OrthoDB" id="9793869at2"/>
<dbReference type="Gene3D" id="1.10.260.40">
    <property type="entry name" value="lambda repressor-like DNA-binding domains"/>
    <property type="match status" value="1"/>
</dbReference>
<name>W0LE85_9GAMM</name>
<dbReference type="AlphaFoldDB" id="W0LE85"/>
<dbReference type="GO" id="GO:0003677">
    <property type="term" value="F:DNA binding"/>
    <property type="evidence" value="ECO:0007669"/>
    <property type="project" value="UniProtKB-KW"/>
</dbReference>
<proteinExistence type="predicted"/>
<dbReference type="PANTHER" id="PTHR36924:SF1">
    <property type="entry name" value="ANTITOXIN HIGA-1"/>
    <property type="match status" value="1"/>
</dbReference>
<dbReference type="CDD" id="cd00093">
    <property type="entry name" value="HTH_XRE"/>
    <property type="match status" value="1"/>
</dbReference>
<organism evidence="2 3">
    <name type="scientific">Chania multitudinisentens RB-25</name>
    <dbReference type="NCBI Taxonomy" id="1441930"/>
    <lineage>
        <taxon>Bacteria</taxon>
        <taxon>Pseudomonadati</taxon>
        <taxon>Pseudomonadota</taxon>
        <taxon>Gammaproteobacteria</taxon>
        <taxon>Enterobacterales</taxon>
        <taxon>Yersiniaceae</taxon>
        <taxon>Chania</taxon>
    </lineage>
</organism>
<reference evidence="2 3" key="2">
    <citation type="submission" date="2015-03" db="EMBL/GenBank/DDBJ databases">
        <authorList>
            <person name="Chan K.-G."/>
        </authorList>
    </citation>
    <scope>NUCLEOTIDE SEQUENCE [LARGE SCALE GENOMIC DNA]</scope>
    <source>
        <strain evidence="2 3">RB-25</strain>
    </source>
</reference>
<evidence type="ECO:0000313" key="2">
    <source>
        <dbReference type="EMBL" id="AHG20694.2"/>
    </source>
</evidence>
<evidence type="ECO:0000256" key="1">
    <source>
        <dbReference type="ARBA" id="ARBA00023125"/>
    </source>
</evidence>
<dbReference type="KEGG" id="sfo:Z042_14550"/>
<reference evidence="2 3" key="1">
    <citation type="submission" date="2014-01" db="EMBL/GenBank/DDBJ databases">
        <title>Isolation of Serratia multitudinisentens RB-25 from Ex-Landfill site.</title>
        <authorList>
            <person name="Robson E.H.J."/>
        </authorList>
    </citation>
    <scope>NUCLEOTIDE SEQUENCE [LARGE SCALE GENOMIC DNA]</scope>
    <source>
        <strain evidence="2 3">RB-25</strain>
    </source>
</reference>
<keyword evidence="3" id="KW-1185">Reference proteome</keyword>
<dbReference type="Proteomes" id="UP000019030">
    <property type="component" value="Chromosome"/>
</dbReference>
<sequence length="96" mass="10326">MQCATTPPHPGEALRLDVLPALGLSITALAAHLGYSRGQLSTVLNGRAAISADLAVRLELAGLGQARQYLAEQGAYDLWQARQREHPTITRLVQII</sequence>
<dbReference type="Pfam" id="PF13560">
    <property type="entry name" value="HTH_31"/>
    <property type="match status" value="1"/>
</dbReference>
<dbReference type="PANTHER" id="PTHR36924">
    <property type="entry name" value="ANTITOXIN HIGA-1"/>
    <property type="match status" value="1"/>
</dbReference>
<evidence type="ECO:0000313" key="3">
    <source>
        <dbReference type="Proteomes" id="UP000019030"/>
    </source>
</evidence>
<keyword evidence="1" id="KW-0238">DNA-binding</keyword>
<dbReference type="NCBIfam" id="TIGR02607">
    <property type="entry name" value="antidote_HigA"/>
    <property type="match status" value="1"/>
</dbReference>